<dbReference type="EMBL" id="CP011125">
    <property type="protein sequence ID" value="AKF07087.1"/>
    <property type="molecule type" value="Genomic_DNA"/>
</dbReference>
<keyword evidence="3 4" id="KW-0520">NAD</keyword>
<feature type="binding site" evidence="4">
    <location>
        <position position="122"/>
    </location>
    <ligand>
        <name>NAD(+)</name>
        <dbReference type="ChEBI" id="CHEBI:57540"/>
    </ligand>
</feature>
<dbReference type="PANTHER" id="PTHR11085">
    <property type="entry name" value="NAD-DEPENDENT PROTEIN DEACYLASE SIRTUIN-5, MITOCHONDRIAL-RELATED"/>
    <property type="match status" value="1"/>
</dbReference>
<feature type="binding site" evidence="4 5">
    <location>
        <position position="159"/>
    </location>
    <ligand>
        <name>Zn(2+)</name>
        <dbReference type="ChEBI" id="CHEBI:29105"/>
    </ligand>
</feature>
<feature type="binding site" evidence="4">
    <location>
        <position position="38"/>
    </location>
    <ligand>
        <name>NAD(+)</name>
        <dbReference type="ChEBI" id="CHEBI:57540"/>
    </ligand>
</feature>
<dbReference type="PANTHER" id="PTHR11085:SF10">
    <property type="entry name" value="NAD-DEPENDENT PROTEIN DEACYLASE SIRTUIN-5, MITOCHONDRIAL-RELATED"/>
    <property type="match status" value="1"/>
</dbReference>
<evidence type="ECO:0000259" key="6">
    <source>
        <dbReference type="PROSITE" id="PS50305"/>
    </source>
</evidence>
<dbReference type="NCBIfam" id="NF001753">
    <property type="entry name" value="PRK00481.1-3"/>
    <property type="match status" value="1"/>
</dbReference>
<evidence type="ECO:0000256" key="4">
    <source>
        <dbReference type="HAMAP-Rule" id="MF_01968"/>
    </source>
</evidence>
<feature type="binding site" evidence="4">
    <location>
        <position position="241"/>
    </location>
    <ligand>
        <name>NAD(+)</name>
        <dbReference type="ChEBI" id="CHEBI:57540"/>
    </ligand>
</feature>
<organism evidence="7 8">
    <name type="scientific">Sandaracinus amylolyticus</name>
    <dbReference type="NCBI Taxonomy" id="927083"/>
    <lineage>
        <taxon>Bacteria</taxon>
        <taxon>Pseudomonadati</taxon>
        <taxon>Myxococcota</taxon>
        <taxon>Polyangia</taxon>
        <taxon>Polyangiales</taxon>
        <taxon>Sandaracinaceae</taxon>
        <taxon>Sandaracinus</taxon>
    </lineage>
</organism>
<feature type="binding site" evidence="4">
    <location>
        <position position="37"/>
    </location>
    <ligand>
        <name>NAD(+)</name>
        <dbReference type="ChEBI" id="CHEBI:57540"/>
    </ligand>
</feature>
<dbReference type="Gene3D" id="3.30.1600.10">
    <property type="entry name" value="SIR2/SIRT2 'Small Domain"/>
    <property type="match status" value="1"/>
</dbReference>
<dbReference type="GO" id="GO:0005737">
    <property type="term" value="C:cytoplasm"/>
    <property type="evidence" value="ECO:0007669"/>
    <property type="project" value="UniProtKB-SubCell"/>
</dbReference>
<feature type="binding site" evidence="4">
    <location>
        <position position="200"/>
    </location>
    <ligand>
        <name>NAD(+)</name>
        <dbReference type="ChEBI" id="CHEBI:57540"/>
    </ligand>
</feature>
<dbReference type="EC" id="2.3.1.286" evidence="4"/>
<dbReference type="GO" id="GO:0008270">
    <property type="term" value="F:zinc ion binding"/>
    <property type="evidence" value="ECO:0007669"/>
    <property type="project" value="UniProtKB-UniRule"/>
</dbReference>
<name>A0A0F6W486_9BACT</name>
<feature type="binding site" evidence="4">
    <location>
        <position position="37"/>
    </location>
    <ligand>
        <name>nicotinamide</name>
        <dbReference type="ChEBI" id="CHEBI:17154"/>
    </ligand>
</feature>
<feature type="active site" description="Proton acceptor" evidence="4 5">
    <location>
        <position position="122"/>
    </location>
</feature>
<dbReference type="InterPro" id="IPR050134">
    <property type="entry name" value="NAD-dep_sirtuin_deacylases"/>
</dbReference>
<evidence type="ECO:0000256" key="2">
    <source>
        <dbReference type="ARBA" id="ARBA00022679"/>
    </source>
</evidence>
<dbReference type="Gene3D" id="3.40.50.1220">
    <property type="entry name" value="TPP-binding domain"/>
    <property type="match status" value="1"/>
</dbReference>
<comment type="catalytic activity">
    <reaction evidence="4">
        <text>N(6)-acetyl-L-lysyl-[protein] + NAD(+) + H2O = 2''-O-acetyl-ADP-D-ribose + nicotinamide + L-lysyl-[protein]</text>
        <dbReference type="Rhea" id="RHEA:43636"/>
        <dbReference type="Rhea" id="RHEA-COMP:9752"/>
        <dbReference type="Rhea" id="RHEA-COMP:10731"/>
        <dbReference type="ChEBI" id="CHEBI:15377"/>
        <dbReference type="ChEBI" id="CHEBI:17154"/>
        <dbReference type="ChEBI" id="CHEBI:29969"/>
        <dbReference type="ChEBI" id="CHEBI:57540"/>
        <dbReference type="ChEBI" id="CHEBI:61930"/>
        <dbReference type="ChEBI" id="CHEBI:83767"/>
        <dbReference type="EC" id="2.3.1.286"/>
    </reaction>
</comment>
<dbReference type="InterPro" id="IPR028628">
    <property type="entry name" value="Sirtuin_class_U"/>
</dbReference>
<keyword evidence="2 4" id="KW-0808">Transferase</keyword>
<dbReference type="GO" id="GO:0070403">
    <property type="term" value="F:NAD+ binding"/>
    <property type="evidence" value="ECO:0007669"/>
    <property type="project" value="UniProtKB-UniRule"/>
</dbReference>
<comment type="similarity">
    <text evidence="4">Belongs to the sirtuin family. Class U subfamily.</text>
</comment>
<dbReference type="CDD" id="cd01407">
    <property type="entry name" value="SIR2-fam"/>
    <property type="match status" value="1"/>
</dbReference>
<feature type="binding site" evidence="4 5">
    <location>
        <position position="133"/>
    </location>
    <ligand>
        <name>Zn(2+)</name>
        <dbReference type="ChEBI" id="CHEBI:29105"/>
    </ligand>
</feature>
<feature type="binding site" evidence="4">
    <location>
        <position position="107"/>
    </location>
    <ligand>
        <name>nicotinamide</name>
        <dbReference type="ChEBI" id="CHEBI:17154"/>
    </ligand>
</feature>
<feature type="binding site" evidence="4">
    <location>
        <position position="107"/>
    </location>
    <ligand>
        <name>NAD(+)</name>
        <dbReference type="ChEBI" id="CHEBI:57540"/>
    </ligand>
</feature>
<feature type="binding site" evidence="4">
    <location>
        <position position="106"/>
    </location>
    <ligand>
        <name>nicotinamide</name>
        <dbReference type="ChEBI" id="CHEBI:17154"/>
    </ligand>
</feature>
<dbReference type="KEGG" id="samy:DB32_004236"/>
<dbReference type="GO" id="GO:0017136">
    <property type="term" value="F:histone deacetylase activity, NAD-dependent"/>
    <property type="evidence" value="ECO:0007669"/>
    <property type="project" value="TreeGrafter"/>
</dbReference>
<dbReference type="InterPro" id="IPR026590">
    <property type="entry name" value="Ssirtuin_cat_dom"/>
</dbReference>
<feature type="binding site" evidence="4">
    <location>
        <position position="199"/>
    </location>
    <ligand>
        <name>NAD(+)</name>
        <dbReference type="ChEBI" id="CHEBI:57540"/>
    </ligand>
</feature>
<accession>A0A0F6W486</accession>
<dbReference type="InterPro" id="IPR003000">
    <property type="entry name" value="Sirtuin"/>
</dbReference>
<dbReference type="STRING" id="927083.DB32_004236"/>
<keyword evidence="8" id="KW-1185">Reference proteome</keyword>
<evidence type="ECO:0000256" key="1">
    <source>
        <dbReference type="ARBA" id="ARBA00022490"/>
    </source>
</evidence>
<feature type="binding site" evidence="4">
    <location>
        <position position="26"/>
    </location>
    <ligand>
        <name>NAD(+)</name>
        <dbReference type="ChEBI" id="CHEBI:57540"/>
    </ligand>
</feature>
<dbReference type="PROSITE" id="PS50305">
    <property type="entry name" value="SIRTUIN"/>
    <property type="match status" value="1"/>
</dbReference>
<dbReference type="Pfam" id="PF02146">
    <property type="entry name" value="SIR2"/>
    <property type="match status" value="1"/>
</dbReference>
<dbReference type="InterPro" id="IPR026591">
    <property type="entry name" value="Sirtuin_cat_small_dom_sf"/>
</dbReference>
<evidence type="ECO:0000313" key="8">
    <source>
        <dbReference type="Proteomes" id="UP000034883"/>
    </source>
</evidence>
<comment type="caution">
    <text evidence="4">Lacks conserved residue(s) required for the propagation of feature annotation.</text>
</comment>
<evidence type="ECO:0000256" key="5">
    <source>
        <dbReference type="PROSITE-ProRule" id="PRU00236"/>
    </source>
</evidence>
<feature type="binding site" evidence="4 5">
    <location>
        <position position="162"/>
    </location>
    <ligand>
        <name>Zn(2+)</name>
        <dbReference type="ChEBI" id="CHEBI:29105"/>
    </ligand>
</feature>
<feature type="binding site" evidence="4">
    <location>
        <position position="30"/>
    </location>
    <ligand>
        <name>NAD(+)</name>
        <dbReference type="ChEBI" id="CHEBI:57540"/>
    </ligand>
</feature>
<feature type="binding site" evidence="4">
    <location>
        <position position="106"/>
    </location>
    <ligand>
        <name>NAD(+)</name>
        <dbReference type="ChEBI" id="CHEBI:57540"/>
    </ligand>
</feature>
<feature type="binding site" evidence="4">
    <location>
        <position position="104"/>
    </location>
    <ligand>
        <name>NAD(+)</name>
        <dbReference type="ChEBI" id="CHEBI:57540"/>
    </ligand>
</feature>
<keyword evidence="4 5" id="KW-0479">Metal-binding</keyword>
<dbReference type="RefSeq" id="WP_053234387.1">
    <property type="nucleotide sequence ID" value="NZ_CP011125.1"/>
</dbReference>
<dbReference type="SUPFAM" id="SSF52467">
    <property type="entry name" value="DHS-like NAD/FAD-binding domain"/>
    <property type="match status" value="1"/>
</dbReference>
<reference evidence="7 8" key="1">
    <citation type="submission" date="2015-03" db="EMBL/GenBank/DDBJ databases">
        <title>Genome assembly of Sandaracinus amylolyticus DSM 53668.</title>
        <authorList>
            <person name="Sharma G."/>
            <person name="Subramanian S."/>
        </authorList>
    </citation>
    <scope>NUCLEOTIDE SEQUENCE [LARGE SCALE GENOMIC DNA]</scope>
    <source>
        <strain evidence="7 8">DSM 53668</strain>
    </source>
</reference>
<comment type="cofactor">
    <cofactor evidence="4">
        <name>Zn(2+)</name>
        <dbReference type="ChEBI" id="CHEBI:29105"/>
    </cofactor>
    <text evidence="4">Binds 1 zinc ion per subunit.</text>
</comment>
<dbReference type="InterPro" id="IPR029035">
    <property type="entry name" value="DHS-like_NAD/FAD-binding_dom"/>
</dbReference>
<protein>
    <recommendedName>
        <fullName evidence="4">NAD-dependent protein deacetylase</fullName>
        <ecNumber evidence="4">2.3.1.286</ecNumber>
    </recommendedName>
    <alternativeName>
        <fullName evidence="4">Regulatory protein SIR2 homolog</fullName>
    </alternativeName>
</protein>
<comment type="function">
    <text evidence="4">NAD-dependent protein deacetylase which modulates the activities of several enzymes which are inactive in their acetylated form.</text>
</comment>
<dbReference type="AlphaFoldDB" id="A0A0F6W486"/>
<dbReference type="Proteomes" id="UP000034883">
    <property type="component" value="Chromosome"/>
</dbReference>
<evidence type="ECO:0000313" key="7">
    <source>
        <dbReference type="EMBL" id="AKF07087.1"/>
    </source>
</evidence>
<gene>
    <name evidence="4" type="primary">cobB</name>
    <name evidence="7" type="ORF">DB32_004236</name>
</gene>
<keyword evidence="4 5" id="KW-0862">Zinc</keyword>
<evidence type="ECO:0000256" key="3">
    <source>
        <dbReference type="ARBA" id="ARBA00023027"/>
    </source>
</evidence>
<dbReference type="HAMAP" id="MF_01968">
    <property type="entry name" value="Sirtuin_ClassU"/>
    <property type="match status" value="1"/>
</dbReference>
<feature type="binding site" evidence="4">
    <location>
        <position position="224"/>
    </location>
    <ligand>
        <name>NAD(+)</name>
        <dbReference type="ChEBI" id="CHEBI:57540"/>
    </ligand>
</feature>
<dbReference type="OrthoDB" id="9800582at2"/>
<proteinExistence type="inferred from homology"/>
<comment type="subcellular location">
    <subcellularLocation>
        <location evidence="4">Cytoplasm</location>
    </subcellularLocation>
</comment>
<keyword evidence="1 4" id="KW-0963">Cytoplasm</keyword>
<feature type="domain" description="Deacetylase sirtuin-type" evidence="6">
    <location>
        <begin position="1"/>
        <end position="256"/>
    </location>
</feature>
<feature type="binding site" evidence="4 5">
    <location>
        <position position="130"/>
    </location>
    <ligand>
        <name>Zn(2+)</name>
        <dbReference type="ChEBI" id="CHEBI:29105"/>
    </ligand>
</feature>
<sequence length="257" mass="28048">MSTNERVRELGTWLRESKRTVALTGAGVSTDSGIPDFRSPRSGLWAKHDPMQVASISGFRSDPAAFYGFWSERFGALGQAEPNVAHRVLAKLEARGLVHAIVTQNIDGLHQRAGSRRVLEVHGTWRTARCTTCGARFDTLRLFDDVPPGASARERVPTCDRCGGLVKPDVVLFGEALADDFAEAERAVDRCDLLVVLGTSLEVWPVAGLAPRARAAGARVVVINREATVADQEADLVIHAELREAMQRLARELDVTR</sequence>